<protein>
    <submittedName>
        <fullName evidence="1">Uncharacterized protein</fullName>
    </submittedName>
</protein>
<sequence length="329" mass="35142">MTSTTPLSSSPVSSPALCIPPSELQQSWLLSPSALCISIPEIQQPPSLSSLALCIPTPEHQEPPLPSSIKASNFQSRVFKSSKYLPSASTSSSSIAKVGQECNPGKHVQLPKDCLRRHASGSVDLSHALEQIGLSSSIKVSPTISAPVVYLVETPDDAPPALDETNATTAALCPDVTSSSLSENRGLRRYPIPALNMTDSVLKSTYTSAENLRRLNEYSGRTSPDLQPVLPLVLLRSEPPSTLSHTTRQSTPASISSPLAYDQGIKSYPVPRFDATDSVLSPFELAEKLCRRLRAHHNTIGVIVVGRGYPTGLEAQNVDARLADAATEN</sequence>
<name>A0A5C3Q6Y3_9AGAR</name>
<keyword evidence="2" id="KW-1185">Reference proteome</keyword>
<dbReference type="Proteomes" id="UP000305067">
    <property type="component" value="Unassembled WGS sequence"/>
</dbReference>
<accession>A0A5C3Q6Y3</accession>
<gene>
    <name evidence="1" type="ORF">BDV98DRAFT_586026</name>
</gene>
<proteinExistence type="predicted"/>
<dbReference type="AlphaFoldDB" id="A0A5C3Q6Y3"/>
<dbReference type="EMBL" id="ML178853">
    <property type="protein sequence ID" value="TFK96917.1"/>
    <property type="molecule type" value="Genomic_DNA"/>
</dbReference>
<evidence type="ECO:0000313" key="2">
    <source>
        <dbReference type="Proteomes" id="UP000305067"/>
    </source>
</evidence>
<organism evidence="1 2">
    <name type="scientific">Pterulicium gracile</name>
    <dbReference type="NCBI Taxonomy" id="1884261"/>
    <lineage>
        <taxon>Eukaryota</taxon>
        <taxon>Fungi</taxon>
        <taxon>Dikarya</taxon>
        <taxon>Basidiomycota</taxon>
        <taxon>Agaricomycotina</taxon>
        <taxon>Agaricomycetes</taxon>
        <taxon>Agaricomycetidae</taxon>
        <taxon>Agaricales</taxon>
        <taxon>Pleurotineae</taxon>
        <taxon>Pterulaceae</taxon>
        <taxon>Pterulicium</taxon>
    </lineage>
</organism>
<reference evidence="1 2" key="1">
    <citation type="journal article" date="2019" name="Nat. Ecol. Evol.">
        <title>Megaphylogeny resolves global patterns of mushroom evolution.</title>
        <authorList>
            <person name="Varga T."/>
            <person name="Krizsan K."/>
            <person name="Foldi C."/>
            <person name="Dima B."/>
            <person name="Sanchez-Garcia M."/>
            <person name="Sanchez-Ramirez S."/>
            <person name="Szollosi G.J."/>
            <person name="Szarkandi J.G."/>
            <person name="Papp V."/>
            <person name="Albert L."/>
            <person name="Andreopoulos W."/>
            <person name="Angelini C."/>
            <person name="Antonin V."/>
            <person name="Barry K.W."/>
            <person name="Bougher N.L."/>
            <person name="Buchanan P."/>
            <person name="Buyck B."/>
            <person name="Bense V."/>
            <person name="Catcheside P."/>
            <person name="Chovatia M."/>
            <person name="Cooper J."/>
            <person name="Damon W."/>
            <person name="Desjardin D."/>
            <person name="Finy P."/>
            <person name="Geml J."/>
            <person name="Haridas S."/>
            <person name="Hughes K."/>
            <person name="Justo A."/>
            <person name="Karasinski D."/>
            <person name="Kautmanova I."/>
            <person name="Kiss B."/>
            <person name="Kocsube S."/>
            <person name="Kotiranta H."/>
            <person name="LaButti K.M."/>
            <person name="Lechner B.E."/>
            <person name="Liimatainen K."/>
            <person name="Lipzen A."/>
            <person name="Lukacs Z."/>
            <person name="Mihaltcheva S."/>
            <person name="Morgado L.N."/>
            <person name="Niskanen T."/>
            <person name="Noordeloos M.E."/>
            <person name="Ohm R.A."/>
            <person name="Ortiz-Santana B."/>
            <person name="Ovrebo C."/>
            <person name="Racz N."/>
            <person name="Riley R."/>
            <person name="Savchenko A."/>
            <person name="Shiryaev A."/>
            <person name="Soop K."/>
            <person name="Spirin V."/>
            <person name="Szebenyi C."/>
            <person name="Tomsovsky M."/>
            <person name="Tulloss R.E."/>
            <person name="Uehling J."/>
            <person name="Grigoriev I.V."/>
            <person name="Vagvolgyi C."/>
            <person name="Papp T."/>
            <person name="Martin F.M."/>
            <person name="Miettinen O."/>
            <person name="Hibbett D.S."/>
            <person name="Nagy L.G."/>
        </authorList>
    </citation>
    <scope>NUCLEOTIDE SEQUENCE [LARGE SCALE GENOMIC DNA]</scope>
    <source>
        <strain evidence="1 2">CBS 309.79</strain>
    </source>
</reference>
<evidence type="ECO:0000313" key="1">
    <source>
        <dbReference type="EMBL" id="TFK96917.1"/>
    </source>
</evidence>